<evidence type="ECO:0000313" key="2">
    <source>
        <dbReference type="EMBL" id="KAA2246400.1"/>
    </source>
</evidence>
<dbReference type="InterPro" id="IPR010179">
    <property type="entry name" value="CRISPR-assoc_prot_Cse3"/>
</dbReference>
<evidence type="ECO:0000256" key="1">
    <source>
        <dbReference type="SAM" id="MobiDB-lite"/>
    </source>
</evidence>
<dbReference type="NCBIfam" id="TIGR01907">
    <property type="entry name" value="casE_Cse3"/>
    <property type="match status" value="1"/>
</dbReference>
<evidence type="ECO:0000313" key="3">
    <source>
        <dbReference type="Proteomes" id="UP000323454"/>
    </source>
</evidence>
<organism evidence="2 3">
    <name type="scientific">Solihabitans fulvus</name>
    <dbReference type="NCBI Taxonomy" id="1892852"/>
    <lineage>
        <taxon>Bacteria</taxon>
        <taxon>Bacillati</taxon>
        <taxon>Actinomycetota</taxon>
        <taxon>Actinomycetes</taxon>
        <taxon>Pseudonocardiales</taxon>
        <taxon>Pseudonocardiaceae</taxon>
        <taxon>Solihabitans</taxon>
    </lineage>
</organism>
<comment type="caution">
    <text evidence="2">The sequence shown here is derived from an EMBL/GenBank/DDBJ whole genome shotgun (WGS) entry which is preliminary data.</text>
</comment>
<dbReference type="CDD" id="cd09727">
    <property type="entry name" value="Cas6_I-E"/>
    <property type="match status" value="1"/>
</dbReference>
<protein>
    <submittedName>
        <fullName evidence="2">Type I-E CRISPR-associated protein Cas6/Cse3/CasE</fullName>
    </submittedName>
</protein>
<dbReference type="Gene3D" id="3.30.70.1200">
    <property type="entry name" value="Crispr-associated protein, domain 1"/>
    <property type="match status" value="1"/>
</dbReference>
<reference evidence="2 3" key="2">
    <citation type="submission" date="2019-09" db="EMBL/GenBank/DDBJ databases">
        <authorList>
            <person name="Jin C."/>
        </authorList>
    </citation>
    <scope>NUCLEOTIDE SEQUENCE [LARGE SCALE GENOMIC DNA]</scope>
    <source>
        <strain evidence="2 3">AN110305</strain>
    </source>
</reference>
<dbReference type="EMBL" id="VUOB01000131">
    <property type="protein sequence ID" value="KAA2246400.1"/>
    <property type="molecule type" value="Genomic_DNA"/>
</dbReference>
<feature type="region of interest" description="Disordered" evidence="1">
    <location>
        <begin position="149"/>
        <end position="172"/>
    </location>
</feature>
<dbReference type="SUPFAM" id="SSF117987">
    <property type="entry name" value="CRISPR-associated protein"/>
    <property type="match status" value="2"/>
</dbReference>
<dbReference type="AlphaFoldDB" id="A0A5B2W6R7"/>
<reference evidence="2 3" key="1">
    <citation type="submission" date="2019-09" db="EMBL/GenBank/DDBJ databases">
        <title>Goodfellowia gen. nov., a new genus of the Pseudonocardineae related to Actinoalloteichus, containing Goodfellowia coeruleoviolacea gen. nov., comb. nov. gen. nov., comb. nov.</title>
        <authorList>
            <person name="Labeda D."/>
        </authorList>
    </citation>
    <scope>NUCLEOTIDE SEQUENCE [LARGE SCALE GENOMIC DNA]</scope>
    <source>
        <strain evidence="2 3">AN110305</strain>
    </source>
</reference>
<dbReference type="SMART" id="SM01101">
    <property type="entry name" value="CRISPR_assoc"/>
    <property type="match status" value="1"/>
</dbReference>
<sequence>MFLTKLNVNVRSREFRRDFANIHDMHRTVMSAYPAVDAGIPARQAHGVLWRLDPTHSGYIQYTQSHTIPDWTRLPPGYLATPAEVRPLQPVLDAIAPGRKLLFRILANATQDIRPPELRGASRRVAHRSAESQINWLIGKGERHGFVIPTGRDGKPDVAPSPVPNMTGDKGGTKPITIGAVRFDGHLIITDAQAFTDAVVTGIGRARAYGCGLLTVAPPHNS</sequence>
<dbReference type="OrthoDB" id="9795689at2"/>
<dbReference type="Proteomes" id="UP000323454">
    <property type="component" value="Unassembled WGS sequence"/>
</dbReference>
<keyword evidence="3" id="KW-1185">Reference proteome</keyword>
<proteinExistence type="predicted"/>
<dbReference type="Pfam" id="PF08798">
    <property type="entry name" value="CRISPR_assoc"/>
    <property type="match status" value="1"/>
</dbReference>
<dbReference type="RefSeq" id="WP_149855253.1">
    <property type="nucleotide sequence ID" value="NZ_VUOB01000131.1"/>
</dbReference>
<dbReference type="Gene3D" id="3.30.70.1210">
    <property type="entry name" value="Crispr-associated protein, domain 2"/>
    <property type="match status" value="1"/>
</dbReference>
<gene>
    <name evidence="2" type="primary">cas6e</name>
    <name evidence="2" type="ORF">F0L68_40635</name>
</gene>
<name>A0A5B2W6R7_9PSEU</name>
<accession>A0A5B2W6R7</accession>